<dbReference type="Pfam" id="PF00082">
    <property type="entry name" value="Peptidase_S8"/>
    <property type="match status" value="1"/>
</dbReference>
<dbReference type="AlphaFoldDB" id="A0AA97ARC3"/>
<dbReference type="PANTHER" id="PTHR43399:SF4">
    <property type="entry name" value="CELL WALL-ASSOCIATED PROTEASE"/>
    <property type="match status" value="1"/>
</dbReference>
<evidence type="ECO:0000256" key="6">
    <source>
        <dbReference type="RuleBase" id="RU003355"/>
    </source>
</evidence>
<dbReference type="InterPro" id="IPR023828">
    <property type="entry name" value="Peptidase_S8_Ser-AS"/>
</dbReference>
<keyword evidence="2 5" id="KW-0645">Protease</keyword>
<dbReference type="InterPro" id="IPR051048">
    <property type="entry name" value="Peptidase_S8/S53_subtilisin"/>
</dbReference>
<reference evidence="8" key="2">
    <citation type="submission" date="2023-07" db="EMBL/GenBank/DDBJ databases">
        <authorList>
            <person name="Bai X.-H."/>
            <person name="Wang H.-H."/>
            <person name="Wang J."/>
            <person name="Ma M.-Y."/>
            <person name="Hu H.-H."/>
            <person name="Song Z.-L."/>
            <person name="Ma H.-G."/>
            <person name="Fan Y."/>
            <person name="Du C.-Y."/>
            <person name="Xu J.-C."/>
        </authorList>
    </citation>
    <scope>NUCLEOTIDE SEQUENCE</scope>
    <source>
        <strain evidence="8">CZ1</strain>
    </source>
</reference>
<evidence type="ECO:0000256" key="5">
    <source>
        <dbReference type="PROSITE-ProRule" id="PRU01240"/>
    </source>
</evidence>
<dbReference type="InterPro" id="IPR000209">
    <property type="entry name" value="Peptidase_S8/S53_dom"/>
</dbReference>
<feature type="domain" description="Peptidase S8/S53" evidence="7">
    <location>
        <begin position="217"/>
        <end position="484"/>
    </location>
</feature>
<dbReference type="GO" id="GO:0006508">
    <property type="term" value="P:proteolysis"/>
    <property type="evidence" value="ECO:0007669"/>
    <property type="project" value="UniProtKB-KW"/>
</dbReference>
<dbReference type="InterPro" id="IPR036852">
    <property type="entry name" value="Peptidase_S8/S53_dom_sf"/>
</dbReference>
<dbReference type="InterPro" id="IPR022398">
    <property type="entry name" value="Peptidase_S8_His-AS"/>
</dbReference>
<protein>
    <submittedName>
        <fullName evidence="8">S8 family peptidase</fullName>
        <ecNumber evidence="8">3.4.-.-</ecNumber>
    </submittedName>
</protein>
<dbReference type="PROSITE" id="PS00137">
    <property type="entry name" value="SUBTILASE_HIS"/>
    <property type="match status" value="1"/>
</dbReference>
<dbReference type="PROSITE" id="PS00138">
    <property type="entry name" value="SUBTILASE_SER"/>
    <property type="match status" value="1"/>
</dbReference>
<feature type="active site" description="Charge relay system" evidence="5">
    <location>
        <position position="288"/>
    </location>
</feature>
<feature type="active site" description="Charge relay system" evidence="5">
    <location>
        <position position="226"/>
    </location>
</feature>
<gene>
    <name evidence="8" type="ORF">Q2T42_19725</name>
</gene>
<evidence type="ECO:0000256" key="1">
    <source>
        <dbReference type="ARBA" id="ARBA00011073"/>
    </source>
</evidence>
<keyword evidence="4 5" id="KW-0720">Serine protease</keyword>
<reference evidence="8" key="1">
    <citation type="journal article" date="2023" name="Plants (Basel)">
        <title>Genomic Analysis of Leptolyngbya boryana CZ1 Reveals Efficient Carbon Fixation Modules.</title>
        <authorList>
            <person name="Bai X."/>
            <person name="Wang H."/>
            <person name="Cheng W."/>
            <person name="Wang J."/>
            <person name="Ma M."/>
            <person name="Hu H."/>
            <person name="Song Z."/>
            <person name="Ma H."/>
            <person name="Fan Y."/>
            <person name="Du C."/>
            <person name="Xu J."/>
        </authorList>
    </citation>
    <scope>NUCLEOTIDE SEQUENCE</scope>
    <source>
        <strain evidence="8">CZ1</strain>
    </source>
</reference>
<comment type="similarity">
    <text evidence="1 5 6">Belongs to the peptidase S8 family.</text>
</comment>
<dbReference type="InterPro" id="IPR034204">
    <property type="entry name" value="PfSUB1-like_cat_dom"/>
</dbReference>
<dbReference type="EC" id="3.4.-.-" evidence="8"/>
<keyword evidence="3 5" id="KW-0378">Hydrolase</keyword>
<dbReference type="SUPFAM" id="SSF52743">
    <property type="entry name" value="Subtilisin-like"/>
    <property type="match status" value="1"/>
</dbReference>
<dbReference type="PRINTS" id="PR00723">
    <property type="entry name" value="SUBTILISIN"/>
</dbReference>
<proteinExistence type="inferred from homology"/>
<evidence type="ECO:0000256" key="3">
    <source>
        <dbReference type="ARBA" id="ARBA00022801"/>
    </source>
</evidence>
<sequence length="602" mass="64876">MFNNFRNASSGFESASLNDFGLSNADVFDSSASAFQQISRSPFTSQSEILAASRGSLDRSDDINPTRWRTYKDDYLLRSSTGGQFRINMNSSEFDTYLQIIDFATGRVLTFNDDSGGSTNSQITLSIERNKNYIVRATSFAAYATGTYRINAEQTTNPPGGGGEFNRTYGYGLVDAASAVAQAISQSRFANVPDLGGVNWGNDMVNAPEVWARNFTGQGITVAVIDSGVDITHPDLRDNVWVNQREIANDGIDNDGNGYVDDLYGWNFGVGQFNNNVMPGTSDSGQSHGTHVAGTIAALNNGTGITGVAPNAQIMTLRLGDVSGNEFRNPGSLAQAIRYAVDNGARVINMSLGWSESPELTDAMAYAASRNVITVSAAGNSSRPAPGSPASYATQWGVSVGAVDRNRAIADFSNRAGSDNRLQHVVAPGVNIYSTIPDGQFRSSNGTSMAAPHVAGVVALMLSANPNLTHDQVRRILTGSTSKLSSIESSFVAKNFDDIPQSQPVLYPEMEIESDSWIDSLPWTNVQSPWETPSPFPSLAVEISTEQPFQPLEPDLPLTLSTSNFALANWSDFSSVLRQESSSFEQQEWSDRKILADELVEL</sequence>
<dbReference type="CDD" id="cd07473">
    <property type="entry name" value="Peptidases_S8_Subtilisin_like"/>
    <property type="match status" value="1"/>
</dbReference>
<feature type="active site" description="Charge relay system" evidence="5">
    <location>
        <position position="448"/>
    </location>
</feature>
<evidence type="ECO:0000259" key="7">
    <source>
        <dbReference type="Pfam" id="PF00082"/>
    </source>
</evidence>
<accession>A0AA97ARC3</accession>
<evidence type="ECO:0000256" key="2">
    <source>
        <dbReference type="ARBA" id="ARBA00022670"/>
    </source>
</evidence>
<organism evidence="8">
    <name type="scientific">Leptolyngbya boryana CZ1</name>
    <dbReference type="NCBI Taxonomy" id="3060204"/>
    <lineage>
        <taxon>Bacteria</taxon>
        <taxon>Bacillati</taxon>
        <taxon>Cyanobacteriota</taxon>
        <taxon>Cyanophyceae</taxon>
        <taxon>Leptolyngbyales</taxon>
        <taxon>Leptolyngbyaceae</taxon>
        <taxon>Leptolyngbya group</taxon>
        <taxon>Leptolyngbya</taxon>
    </lineage>
</organism>
<dbReference type="GO" id="GO:0004252">
    <property type="term" value="F:serine-type endopeptidase activity"/>
    <property type="evidence" value="ECO:0007669"/>
    <property type="project" value="UniProtKB-UniRule"/>
</dbReference>
<dbReference type="PROSITE" id="PS51892">
    <property type="entry name" value="SUBTILASE"/>
    <property type="match status" value="1"/>
</dbReference>
<dbReference type="Gene3D" id="3.40.50.200">
    <property type="entry name" value="Peptidase S8/S53 domain"/>
    <property type="match status" value="1"/>
</dbReference>
<evidence type="ECO:0000256" key="4">
    <source>
        <dbReference type="ARBA" id="ARBA00022825"/>
    </source>
</evidence>
<dbReference type="PANTHER" id="PTHR43399">
    <property type="entry name" value="SUBTILISIN-RELATED"/>
    <property type="match status" value="1"/>
</dbReference>
<dbReference type="RefSeq" id="WP_316426251.1">
    <property type="nucleotide sequence ID" value="NZ_CP130144.1"/>
</dbReference>
<dbReference type="InterPro" id="IPR023827">
    <property type="entry name" value="Peptidase_S8_Asp-AS"/>
</dbReference>
<dbReference type="InterPro" id="IPR015500">
    <property type="entry name" value="Peptidase_S8_subtilisin-rel"/>
</dbReference>
<dbReference type="Gene3D" id="2.60.120.380">
    <property type="match status" value="1"/>
</dbReference>
<evidence type="ECO:0000313" key="8">
    <source>
        <dbReference type="EMBL" id="WNZ44065.1"/>
    </source>
</evidence>
<dbReference type="PROSITE" id="PS00136">
    <property type="entry name" value="SUBTILASE_ASP"/>
    <property type="match status" value="1"/>
</dbReference>
<name>A0AA97ARC3_LEPBY</name>
<dbReference type="EMBL" id="CP130144">
    <property type="protein sequence ID" value="WNZ44065.1"/>
    <property type="molecule type" value="Genomic_DNA"/>
</dbReference>